<feature type="transmembrane region" description="Helical" evidence="7">
    <location>
        <begin position="118"/>
        <end position="143"/>
    </location>
</feature>
<dbReference type="InterPro" id="IPR005115">
    <property type="entry name" value="Gly_transporter"/>
</dbReference>
<dbReference type="Proteomes" id="UP000711407">
    <property type="component" value="Unassembled WGS sequence"/>
</dbReference>
<evidence type="ECO:0000256" key="7">
    <source>
        <dbReference type="SAM" id="Phobius"/>
    </source>
</evidence>
<dbReference type="AlphaFoldDB" id="A0A921JI28"/>
<feature type="transmembrane region" description="Helical" evidence="7">
    <location>
        <begin position="95"/>
        <end position="112"/>
    </location>
</feature>
<feature type="domain" description="Glycine transporter" evidence="8">
    <location>
        <begin position="13"/>
        <end position="85"/>
    </location>
</feature>
<proteinExistence type="inferred from homology"/>
<evidence type="ECO:0000256" key="4">
    <source>
        <dbReference type="ARBA" id="ARBA00022692"/>
    </source>
</evidence>
<accession>A0A921JI28</accession>
<evidence type="ECO:0000259" key="8">
    <source>
        <dbReference type="Pfam" id="PF03458"/>
    </source>
</evidence>
<dbReference type="PANTHER" id="PTHR30506">
    <property type="entry name" value="INNER MEMBRANE PROTEIN"/>
    <property type="match status" value="1"/>
</dbReference>
<sequence>MDSETVQATFLFVIEVIGTIAFAISGIRLAATKKFDWFGAYTVGLVTAIGGGTLRDLLLDCTVFWMETWWYLAVTALSLAAVIVFRTFLVRRERILLMFDSIGLALFCVIGIEKTIHFGYPMWVAGIMGVITGAFGGVIRDILINEEPIIFRKDIYATACIAGAVVYWLTSLLVPTLPIVPPLACAAVVILLRVLALRYSLHLPVLIHRD</sequence>
<protein>
    <submittedName>
        <fullName evidence="9">Trimeric intracellular cation channel family protein</fullName>
    </submittedName>
</protein>
<keyword evidence="5 7" id="KW-1133">Transmembrane helix</keyword>
<evidence type="ECO:0000256" key="6">
    <source>
        <dbReference type="ARBA" id="ARBA00023136"/>
    </source>
</evidence>
<reference evidence="9" key="1">
    <citation type="journal article" date="2021" name="PeerJ">
        <title>Extensive microbial diversity within the chicken gut microbiome revealed by metagenomics and culture.</title>
        <authorList>
            <person name="Gilroy R."/>
            <person name="Ravi A."/>
            <person name="Getino M."/>
            <person name="Pursley I."/>
            <person name="Horton D.L."/>
            <person name="Alikhan N.F."/>
            <person name="Baker D."/>
            <person name="Gharbi K."/>
            <person name="Hall N."/>
            <person name="Watson M."/>
            <person name="Adriaenssens E.M."/>
            <person name="Foster-Nyarko E."/>
            <person name="Jarju S."/>
            <person name="Secka A."/>
            <person name="Antonio M."/>
            <person name="Oren A."/>
            <person name="Chaudhuri R.R."/>
            <person name="La Ragione R."/>
            <person name="Hildebrand F."/>
            <person name="Pallen M.J."/>
        </authorList>
    </citation>
    <scope>NUCLEOTIDE SEQUENCE</scope>
    <source>
        <strain evidence="9">4100</strain>
    </source>
</reference>
<reference evidence="9" key="2">
    <citation type="submission" date="2021-09" db="EMBL/GenBank/DDBJ databases">
        <authorList>
            <person name="Gilroy R."/>
        </authorList>
    </citation>
    <scope>NUCLEOTIDE SEQUENCE</scope>
    <source>
        <strain evidence="9">4100</strain>
    </source>
</reference>
<organism evidence="9 10">
    <name type="scientific">Candidatus Amulumruptor caecigallinarius</name>
    <dbReference type="NCBI Taxonomy" id="2109911"/>
    <lineage>
        <taxon>Bacteria</taxon>
        <taxon>Pseudomonadati</taxon>
        <taxon>Bacteroidota</taxon>
        <taxon>Bacteroidia</taxon>
        <taxon>Bacteroidales</taxon>
        <taxon>Muribaculaceae</taxon>
        <taxon>Candidatus Amulumruptor</taxon>
    </lineage>
</organism>
<feature type="transmembrane region" description="Helical" evidence="7">
    <location>
        <begin position="69"/>
        <end position="88"/>
    </location>
</feature>
<evidence type="ECO:0000256" key="2">
    <source>
        <dbReference type="ARBA" id="ARBA00008193"/>
    </source>
</evidence>
<feature type="transmembrane region" description="Helical" evidence="7">
    <location>
        <begin position="6"/>
        <end position="31"/>
    </location>
</feature>
<name>A0A921JI28_9BACT</name>
<comment type="subcellular location">
    <subcellularLocation>
        <location evidence="1">Cell membrane</location>
        <topology evidence="1">Multi-pass membrane protein</topology>
    </subcellularLocation>
</comment>
<evidence type="ECO:0000256" key="3">
    <source>
        <dbReference type="ARBA" id="ARBA00022475"/>
    </source>
</evidence>
<evidence type="ECO:0000313" key="10">
    <source>
        <dbReference type="Proteomes" id="UP000711407"/>
    </source>
</evidence>
<feature type="transmembrane region" description="Helical" evidence="7">
    <location>
        <begin position="179"/>
        <end position="201"/>
    </location>
</feature>
<comment type="similarity">
    <text evidence="2">Belongs to the UPF0126 family.</text>
</comment>
<feature type="transmembrane region" description="Helical" evidence="7">
    <location>
        <begin position="155"/>
        <end position="173"/>
    </location>
</feature>
<evidence type="ECO:0000313" key="9">
    <source>
        <dbReference type="EMBL" id="HJE38564.1"/>
    </source>
</evidence>
<evidence type="ECO:0000256" key="5">
    <source>
        <dbReference type="ARBA" id="ARBA00022989"/>
    </source>
</evidence>
<dbReference type="GO" id="GO:0005886">
    <property type="term" value="C:plasma membrane"/>
    <property type="evidence" value="ECO:0007669"/>
    <property type="project" value="UniProtKB-SubCell"/>
</dbReference>
<keyword evidence="3" id="KW-1003">Cell membrane</keyword>
<keyword evidence="4 7" id="KW-0812">Transmembrane</keyword>
<keyword evidence="6 7" id="KW-0472">Membrane</keyword>
<feature type="domain" description="Glycine transporter" evidence="8">
    <location>
        <begin position="98"/>
        <end position="170"/>
    </location>
</feature>
<gene>
    <name evidence="9" type="ORF">K8V47_02205</name>
</gene>
<dbReference type="Pfam" id="PF03458">
    <property type="entry name" value="Gly_transporter"/>
    <property type="match status" value="2"/>
</dbReference>
<comment type="caution">
    <text evidence="9">The sequence shown here is derived from an EMBL/GenBank/DDBJ whole genome shotgun (WGS) entry which is preliminary data.</text>
</comment>
<dbReference type="PANTHER" id="PTHR30506:SF3">
    <property type="entry name" value="UPF0126 INNER MEMBRANE PROTEIN YADS-RELATED"/>
    <property type="match status" value="1"/>
</dbReference>
<feature type="transmembrane region" description="Helical" evidence="7">
    <location>
        <begin position="38"/>
        <end position="57"/>
    </location>
</feature>
<dbReference type="EMBL" id="DYXT01000016">
    <property type="protein sequence ID" value="HJE38564.1"/>
    <property type="molecule type" value="Genomic_DNA"/>
</dbReference>
<evidence type="ECO:0000256" key="1">
    <source>
        <dbReference type="ARBA" id="ARBA00004651"/>
    </source>
</evidence>